<keyword evidence="2" id="KW-1185">Reference proteome</keyword>
<evidence type="ECO:0000313" key="1">
    <source>
        <dbReference type="EMBL" id="GAP85477.2"/>
    </source>
</evidence>
<dbReference type="OrthoDB" id="5376498at2759"/>
<accession>A0A1W2TC26</accession>
<gene>
    <name evidence="1" type="ORF">SAMD00023353_1000230</name>
</gene>
<dbReference type="Proteomes" id="UP000054516">
    <property type="component" value="Unassembled WGS sequence"/>
</dbReference>
<sequence length="152" mass="17037">MVKRSDIRDTDLSIHFRHGNHTILLFVDSMATFSHIQEELLEILKERYPDGITTSAATPQKTELPNDASQIKFGVLKNKTDPTQGWNPLVCEPDDTPADKGFEDNMMVAFAIASDDADDIDDVNFEVEFPSYEEEADDIDVDIDVDADADDL</sequence>
<proteinExistence type="predicted"/>
<dbReference type="STRING" id="77044.A0A1W2TC26"/>
<evidence type="ECO:0000313" key="2">
    <source>
        <dbReference type="Proteomes" id="UP000054516"/>
    </source>
</evidence>
<protein>
    <submittedName>
        <fullName evidence="1">Uncharacterized protein</fullName>
    </submittedName>
</protein>
<reference evidence="1" key="1">
    <citation type="submission" date="2016-03" db="EMBL/GenBank/DDBJ databases">
        <title>Draft genome sequence of Rosellinia necatrix.</title>
        <authorList>
            <person name="Kanematsu S."/>
        </authorList>
    </citation>
    <scope>NUCLEOTIDE SEQUENCE [LARGE SCALE GENOMIC DNA]</scope>
    <source>
        <strain evidence="1">W97</strain>
    </source>
</reference>
<dbReference type="AlphaFoldDB" id="A0A1W2TC26"/>
<dbReference type="OMA" id="FEVEWPQ"/>
<dbReference type="EMBL" id="DF977455">
    <property type="protein sequence ID" value="GAP85477.2"/>
    <property type="molecule type" value="Genomic_DNA"/>
</dbReference>
<name>A0A1W2TC26_ROSNE</name>
<organism evidence="1">
    <name type="scientific">Rosellinia necatrix</name>
    <name type="common">White root-rot fungus</name>
    <dbReference type="NCBI Taxonomy" id="77044"/>
    <lineage>
        <taxon>Eukaryota</taxon>
        <taxon>Fungi</taxon>
        <taxon>Dikarya</taxon>
        <taxon>Ascomycota</taxon>
        <taxon>Pezizomycotina</taxon>
        <taxon>Sordariomycetes</taxon>
        <taxon>Xylariomycetidae</taxon>
        <taxon>Xylariales</taxon>
        <taxon>Xylariaceae</taxon>
        <taxon>Rosellinia</taxon>
    </lineage>
</organism>